<dbReference type="InterPro" id="IPR009078">
    <property type="entry name" value="Ferritin-like_SF"/>
</dbReference>
<dbReference type="KEGG" id="nci:NCTC10296_00923"/>
<dbReference type="RefSeq" id="WP_085417250.1">
    <property type="nucleotide sequence ID" value="NZ_CAUJPY010000011.1"/>
</dbReference>
<sequence length="334" mass="37950">MSLEIKTATIDPVRQTYAHIARRFGEKPASRYQEATYDAQAAVNFHYRPLWMPEKELNDPTHTALTMQDWYALKDPRQFYYGAYVQNRAKMQDTAESNYAFFEKRNLASLIKESVKTRIITGLLPLRHVEQTANLNMMSCCAYGYGTALTQACLYAAMDRLGIAQYLSRIGLSLDDNSGESLAVAKKAWMEDPAWQGVRALCEELLVHKDWGELFVAQNLVVDTLLNIVFYQHFDNWLSANGARDISMLTEFMQSCLKDQAGWADNVLKTLASENEANREQLKSWMEKWQEKAFAAYRPIIADLFGGEAENILAETAAQIQQRAAKTGLIEKGK</sequence>
<protein>
    <submittedName>
        <fullName evidence="3">Phenol hydroxylase P1 protein</fullName>
        <ecNumber evidence="3">1.14.13.7</ecNumber>
    </submittedName>
</protein>
<dbReference type="InterPro" id="IPR012078">
    <property type="entry name" value="MP_mOase_hydro"/>
</dbReference>
<dbReference type="GO" id="GO:0018662">
    <property type="term" value="F:phenol 2-monooxygenase activity"/>
    <property type="evidence" value="ECO:0007669"/>
    <property type="project" value="UniProtKB-EC"/>
</dbReference>
<accession>A0A1X3CTJ6</accession>
<dbReference type="CDD" id="cd01058">
    <property type="entry name" value="AAMH_B"/>
    <property type="match status" value="1"/>
</dbReference>
<dbReference type="InterPro" id="IPR003430">
    <property type="entry name" value="Phenol_Hydrox"/>
</dbReference>
<dbReference type="PIRSF" id="PIRSF000040">
    <property type="entry name" value="MMOH_comp"/>
    <property type="match status" value="1"/>
</dbReference>
<evidence type="ECO:0000313" key="4">
    <source>
        <dbReference type="Proteomes" id="UP000279284"/>
    </source>
</evidence>
<dbReference type="SUPFAM" id="SSF47240">
    <property type="entry name" value="Ferritin-like"/>
    <property type="match status" value="1"/>
</dbReference>
<dbReference type="InterPro" id="IPR012348">
    <property type="entry name" value="RNR-like"/>
</dbReference>
<evidence type="ECO:0000256" key="2">
    <source>
        <dbReference type="ARBA" id="ARBA00023033"/>
    </source>
</evidence>
<organism evidence="3 4">
    <name type="scientific">Neisseria canis</name>
    <dbReference type="NCBI Taxonomy" id="493"/>
    <lineage>
        <taxon>Bacteria</taxon>
        <taxon>Pseudomonadati</taxon>
        <taxon>Pseudomonadota</taxon>
        <taxon>Betaproteobacteria</taxon>
        <taxon>Neisseriales</taxon>
        <taxon>Neisseriaceae</taxon>
        <taxon>Neisseria</taxon>
    </lineage>
</organism>
<keyword evidence="2" id="KW-0503">Monooxygenase</keyword>
<dbReference type="Pfam" id="PF02332">
    <property type="entry name" value="Phenol_Hydrox"/>
    <property type="match status" value="1"/>
</dbReference>
<dbReference type="EMBL" id="LR134313">
    <property type="protein sequence ID" value="VEF00573.1"/>
    <property type="molecule type" value="Genomic_DNA"/>
</dbReference>
<keyword evidence="4" id="KW-1185">Reference proteome</keyword>
<dbReference type="OrthoDB" id="9806768at2"/>
<reference evidence="3 4" key="1">
    <citation type="submission" date="2018-12" db="EMBL/GenBank/DDBJ databases">
        <authorList>
            <consortium name="Pathogen Informatics"/>
        </authorList>
    </citation>
    <scope>NUCLEOTIDE SEQUENCE [LARGE SCALE GENOMIC DNA]</scope>
    <source>
        <strain evidence="3 4">NCTC10296</strain>
    </source>
</reference>
<evidence type="ECO:0000256" key="1">
    <source>
        <dbReference type="ARBA" id="ARBA00023002"/>
    </source>
</evidence>
<dbReference type="Gene3D" id="1.10.620.20">
    <property type="entry name" value="Ribonucleotide Reductase, subunit A"/>
    <property type="match status" value="1"/>
</dbReference>
<keyword evidence="1 3" id="KW-0560">Oxidoreductase</keyword>
<name>A0A1X3CTJ6_9NEIS</name>
<evidence type="ECO:0000313" key="3">
    <source>
        <dbReference type="EMBL" id="VEF00573.1"/>
    </source>
</evidence>
<proteinExistence type="predicted"/>
<dbReference type="Proteomes" id="UP000279284">
    <property type="component" value="Chromosome"/>
</dbReference>
<gene>
    <name evidence="3" type="primary">mphL</name>
    <name evidence="3" type="ORF">NCTC10296_00923</name>
</gene>
<dbReference type="STRING" id="493.BWD07_09860"/>
<dbReference type="AlphaFoldDB" id="A0A1X3CTJ6"/>
<dbReference type="EC" id="1.14.13.7" evidence="3"/>